<reference evidence="3" key="1">
    <citation type="submission" date="2008-01" db="EMBL/GenBank/DDBJ databases">
        <title>Complete sequence of chromosome of Caulobacter sp. K31.</title>
        <authorList>
            <consortium name="US DOE Joint Genome Institute"/>
            <person name="Copeland A."/>
            <person name="Lucas S."/>
            <person name="Lapidus A."/>
            <person name="Barry K."/>
            <person name="Glavina del Rio T."/>
            <person name="Dalin E."/>
            <person name="Tice H."/>
            <person name="Pitluck S."/>
            <person name="Bruce D."/>
            <person name="Goodwin L."/>
            <person name="Thompson L.S."/>
            <person name="Brettin T."/>
            <person name="Detter J.C."/>
            <person name="Han C."/>
            <person name="Schmutz J."/>
            <person name="Larimer F."/>
            <person name="Land M."/>
            <person name="Hauser L."/>
            <person name="Kyrpides N."/>
            <person name="Kim E."/>
            <person name="Stephens C."/>
            <person name="Richardson P."/>
        </authorList>
    </citation>
    <scope>NUCLEOTIDE SEQUENCE [LARGE SCALE GENOMIC DNA]</scope>
    <source>
        <strain evidence="3">K31</strain>
    </source>
</reference>
<keyword evidence="2" id="KW-0472">Membrane</keyword>
<feature type="transmembrane region" description="Helical" evidence="2">
    <location>
        <begin position="71"/>
        <end position="92"/>
    </location>
</feature>
<evidence type="ECO:0000256" key="2">
    <source>
        <dbReference type="SAM" id="Phobius"/>
    </source>
</evidence>
<dbReference type="EMBL" id="CP000927">
    <property type="protein sequence ID" value="ABZ70203.1"/>
    <property type="molecule type" value="Genomic_DNA"/>
</dbReference>
<evidence type="ECO:0000313" key="3">
    <source>
        <dbReference type="EMBL" id="ABZ70203.1"/>
    </source>
</evidence>
<dbReference type="HOGENOM" id="CLU_2286418_0_0_5"/>
<gene>
    <name evidence="3" type="ordered locus">Caul_1073</name>
</gene>
<feature type="region of interest" description="Disordered" evidence="1">
    <location>
        <begin position="1"/>
        <end position="22"/>
    </location>
</feature>
<dbReference type="KEGG" id="cak:Caul_1073"/>
<sequence length="101" mass="10710">MIGSAGRRRRRGRSDSATRIGVDRRPGGLVRWQGDPRRTSGTWTWAAIAAGLLALAVIAARAAGWLHWGSLLMLVPAAVLAVTFGAGLIALLRRGLAWLVG</sequence>
<organism evidence="3">
    <name type="scientific">Caulobacter sp. (strain K31)</name>
    <dbReference type="NCBI Taxonomy" id="366602"/>
    <lineage>
        <taxon>Bacteria</taxon>
        <taxon>Pseudomonadati</taxon>
        <taxon>Pseudomonadota</taxon>
        <taxon>Alphaproteobacteria</taxon>
        <taxon>Caulobacterales</taxon>
        <taxon>Caulobacteraceae</taxon>
        <taxon>Caulobacter</taxon>
    </lineage>
</organism>
<proteinExistence type="predicted"/>
<feature type="transmembrane region" description="Helical" evidence="2">
    <location>
        <begin position="43"/>
        <end position="65"/>
    </location>
</feature>
<protein>
    <submittedName>
        <fullName evidence="3">Uncharacterized protein</fullName>
    </submittedName>
</protein>
<dbReference type="AlphaFoldDB" id="B0SX42"/>
<keyword evidence="2" id="KW-1133">Transmembrane helix</keyword>
<evidence type="ECO:0000256" key="1">
    <source>
        <dbReference type="SAM" id="MobiDB-lite"/>
    </source>
</evidence>
<name>B0SX42_CAUSK</name>
<accession>B0SX42</accession>
<feature type="compositionally biased region" description="Basic residues" evidence="1">
    <location>
        <begin position="1"/>
        <end position="12"/>
    </location>
</feature>
<keyword evidence="2" id="KW-0812">Transmembrane</keyword>
<feature type="compositionally biased region" description="Basic and acidic residues" evidence="1">
    <location>
        <begin position="13"/>
        <end position="22"/>
    </location>
</feature>
<dbReference type="STRING" id="366602.Caul_1073"/>